<proteinExistence type="predicted"/>
<name>A0AAW0M112_QUESU</name>
<evidence type="ECO:0000256" key="1">
    <source>
        <dbReference type="SAM" id="MobiDB-lite"/>
    </source>
</evidence>
<evidence type="ECO:0000313" key="2">
    <source>
        <dbReference type="EMBL" id="KAK7856784.1"/>
    </source>
</evidence>
<sequence length="90" mass="9666">MVLSKVTTAKRSLKRKLEPEFEDRSEDDRKVFASEPRDASDRDLVPDILAQISVLNSALSSSEADRAAAKSAAASIAELAKNGTVFVASD</sequence>
<dbReference type="AlphaFoldDB" id="A0AAW0M112"/>
<accession>A0AAW0M112</accession>
<protein>
    <submittedName>
        <fullName evidence="2">Arm repeat protein interacting with abf2</fullName>
    </submittedName>
</protein>
<reference evidence="2" key="1">
    <citation type="submission" date="2017-12" db="EMBL/GenBank/DDBJ databases">
        <authorList>
            <person name="Barbosa P."/>
            <person name="Usie A."/>
            <person name="Ramos A.M."/>
        </authorList>
    </citation>
    <scope>NUCLEOTIDE SEQUENCE</scope>
    <source>
        <strain evidence="2">HL8</strain>
        <tissue evidence="2">Leaves</tissue>
    </source>
</reference>
<dbReference type="EMBL" id="PKMF04000033">
    <property type="protein sequence ID" value="KAK7856784.1"/>
    <property type="molecule type" value="Genomic_DNA"/>
</dbReference>
<gene>
    <name evidence="2" type="primary">ARIA_2</name>
    <name evidence="2" type="ORF">CFP56_021530</name>
</gene>
<organism evidence="2">
    <name type="scientific">Quercus suber</name>
    <name type="common">Cork oak</name>
    <dbReference type="NCBI Taxonomy" id="58331"/>
    <lineage>
        <taxon>Eukaryota</taxon>
        <taxon>Viridiplantae</taxon>
        <taxon>Streptophyta</taxon>
        <taxon>Embryophyta</taxon>
        <taxon>Tracheophyta</taxon>
        <taxon>Spermatophyta</taxon>
        <taxon>Magnoliopsida</taxon>
        <taxon>eudicotyledons</taxon>
        <taxon>Gunneridae</taxon>
        <taxon>Pentapetalae</taxon>
        <taxon>rosids</taxon>
        <taxon>fabids</taxon>
        <taxon>Fagales</taxon>
        <taxon>Fagaceae</taxon>
        <taxon>Quercus</taxon>
    </lineage>
</organism>
<reference evidence="2" key="3">
    <citation type="submission" date="2023-07" db="EMBL/GenBank/DDBJ databases">
        <title>An improved reference 1 genome and first organelle genomes of Quercus suber.</title>
        <authorList>
            <consortium name="Genosuber Consortium"/>
            <person name="Usie A."/>
            <person name="Serra O."/>
            <person name="Barros P."/>
        </authorList>
    </citation>
    <scope>NUCLEOTIDE SEQUENCE</scope>
    <source>
        <strain evidence="2">HL8</strain>
        <tissue evidence="2">Leaves</tissue>
    </source>
</reference>
<feature type="compositionally biased region" description="Polar residues" evidence="1">
    <location>
        <begin position="1"/>
        <end position="10"/>
    </location>
</feature>
<reference evidence="2" key="2">
    <citation type="journal article" date="2018" name="Sci. Data">
        <title>The draft genome sequence of cork oak.</title>
        <authorList>
            <person name="Ramos A.M."/>
            <person name="Usie A."/>
            <person name="Barbosa P."/>
            <person name="Barros P.M."/>
            <person name="Capote T."/>
            <person name="Chaves I."/>
            <person name="Simoes F."/>
            <person name="Abreu I."/>
            <person name="Carrasquinho I."/>
            <person name="Faro C."/>
            <person name="Guimaraes J.B."/>
            <person name="Mendonca D."/>
            <person name="Nobrega F."/>
            <person name="Rodrigues L."/>
            <person name="Saibo N.J.M."/>
            <person name="Varela M.C."/>
            <person name="Egas C."/>
            <person name="Matos J."/>
            <person name="Miguel C.M."/>
            <person name="Oliveira M.M."/>
            <person name="Ricardo C.P."/>
            <person name="Goncalves S."/>
        </authorList>
    </citation>
    <scope>NUCLEOTIDE SEQUENCE [LARGE SCALE GENOMIC DNA]</scope>
    <source>
        <strain evidence="2">HL8</strain>
    </source>
</reference>
<feature type="region of interest" description="Disordered" evidence="1">
    <location>
        <begin position="1"/>
        <end position="38"/>
    </location>
</feature>
<feature type="compositionally biased region" description="Basic and acidic residues" evidence="1">
    <location>
        <begin position="26"/>
        <end position="38"/>
    </location>
</feature>
<comment type="caution">
    <text evidence="2">The sequence shown here is derived from an EMBL/GenBank/DDBJ whole genome shotgun (WGS) entry which is preliminary data.</text>
</comment>